<protein>
    <recommendedName>
        <fullName evidence="1">ELMO domain-containing protein</fullName>
    </recommendedName>
</protein>
<sequence>MDTIVIATGMPFFLAFLDQHINEVVRLWESWVDSGELVQVRYEGGQRDPVIRLRPAVLGAVEFVPNEPAGRLFHDRVLYTLPTLITLDQSADFAPQHSHYWTLQMKGFAATPEPVADGRTGLVLGHWELGRL</sequence>
<reference evidence="2" key="1">
    <citation type="submission" date="2023-10" db="EMBL/GenBank/DDBJ databases">
        <title>Characterization and genome sequence of Mycobacterium intracellulare ABSURDO, a novel pathogenic isolate with three colony morphotypes that vary in growth and acid-fastness.</title>
        <authorList>
            <person name="Jude B.A."/>
            <person name="Robinson R.T."/>
        </authorList>
    </citation>
    <scope>NUCLEOTIDE SEQUENCE</scope>
    <source>
        <strain evidence="2">ABSURDO Component B</strain>
    </source>
</reference>
<dbReference type="PROSITE" id="PS51335">
    <property type="entry name" value="ELMO"/>
    <property type="match status" value="1"/>
</dbReference>
<dbReference type="InterPro" id="IPR006816">
    <property type="entry name" value="ELMO_dom"/>
</dbReference>
<dbReference type="EMBL" id="JAWLLD010000029">
    <property type="protein sequence ID" value="MDV7014866.1"/>
    <property type="molecule type" value="Genomic_DNA"/>
</dbReference>
<evidence type="ECO:0000313" key="3">
    <source>
        <dbReference type="Proteomes" id="UP001187143"/>
    </source>
</evidence>
<name>A0AAE4RFH9_MYCIT</name>
<dbReference type="RefSeq" id="WP_054585786.1">
    <property type="nucleotide sequence ID" value="NZ_JAWLLC010000027.1"/>
</dbReference>
<proteinExistence type="predicted"/>
<gene>
    <name evidence="2" type="ORF">R4F53_21505</name>
</gene>
<dbReference type="Proteomes" id="UP001187143">
    <property type="component" value="Unassembled WGS sequence"/>
</dbReference>
<dbReference type="AlphaFoldDB" id="A0AAE4RFH9"/>
<evidence type="ECO:0000259" key="1">
    <source>
        <dbReference type="PROSITE" id="PS51335"/>
    </source>
</evidence>
<accession>A0AAE4RFH9</accession>
<feature type="domain" description="ELMO" evidence="1">
    <location>
        <begin position="73"/>
        <end position="132"/>
    </location>
</feature>
<evidence type="ECO:0000313" key="2">
    <source>
        <dbReference type="EMBL" id="MDV7014866.1"/>
    </source>
</evidence>
<organism evidence="2 3">
    <name type="scientific">Mycobacterium intracellulare</name>
    <dbReference type="NCBI Taxonomy" id="1767"/>
    <lineage>
        <taxon>Bacteria</taxon>
        <taxon>Bacillati</taxon>
        <taxon>Actinomycetota</taxon>
        <taxon>Actinomycetes</taxon>
        <taxon>Mycobacteriales</taxon>
        <taxon>Mycobacteriaceae</taxon>
        <taxon>Mycobacterium</taxon>
        <taxon>Mycobacterium avium complex (MAC)</taxon>
    </lineage>
</organism>
<comment type="caution">
    <text evidence="2">The sequence shown here is derived from an EMBL/GenBank/DDBJ whole genome shotgun (WGS) entry which is preliminary data.</text>
</comment>